<protein>
    <submittedName>
        <fullName evidence="1">Uncharacterized protein</fullName>
    </submittedName>
</protein>
<organism evidence="1 2">
    <name type="scientific">Capronia epimyces CBS 606.96</name>
    <dbReference type="NCBI Taxonomy" id="1182542"/>
    <lineage>
        <taxon>Eukaryota</taxon>
        <taxon>Fungi</taxon>
        <taxon>Dikarya</taxon>
        <taxon>Ascomycota</taxon>
        <taxon>Pezizomycotina</taxon>
        <taxon>Eurotiomycetes</taxon>
        <taxon>Chaetothyriomycetidae</taxon>
        <taxon>Chaetothyriales</taxon>
        <taxon>Herpotrichiellaceae</taxon>
        <taxon>Capronia</taxon>
    </lineage>
</organism>
<keyword evidence="2" id="KW-1185">Reference proteome</keyword>
<dbReference type="Proteomes" id="UP000019478">
    <property type="component" value="Unassembled WGS sequence"/>
</dbReference>
<dbReference type="EMBL" id="AMGY01000005">
    <property type="protein sequence ID" value="EXJ82233.1"/>
    <property type="molecule type" value="Genomic_DNA"/>
</dbReference>
<proteinExistence type="predicted"/>
<dbReference type="AlphaFoldDB" id="W9XPS8"/>
<evidence type="ECO:0000313" key="2">
    <source>
        <dbReference type="Proteomes" id="UP000019478"/>
    </source>
</evidence>
<reference evidence="1 2" key="1">
    <citation type="submission" date="2013-03" db="EMBL/GenBank/DDBJ databases">
        <title>The Genome Sequence of Capronia epimyces CBS 606.96.</title>
        <authorList>
            <consortium name="The Broad Institute Genomics Platform"/>
            <person name="Cuomo C."/>
            <person name="de Hoog S."/>
            <person name="Gorbushina A."/>
            <person name="Walker B."/>
            <person name="Young S.K."/>
            <person name="Zeng Q."/>
            <person name="Gargeya S."/>
            <person name="Fitzgerald M."/>
            <person name="Haas B."/>
            <person name="Abouelleil A."/>
            <person name="Allen A.W."/>
            <person name="Alvarado L."/>
            <person name="Arachchi H.M."/>
            <person name="Berlin A.M."/>
            <person name="Chapman S.B."/>
            <person name="Gainer-Dewar J."/>
            <person name="Goldberg J."/>
            <person name="Griggs A."/>
            <person name="Gujja S."/>
            <person name="Hansen M."/>
            <person name="Howarth C."/>
            <person name="Imamovic A."/>
            <person name="Ireland A."/>
            <person name="Larimer J."/>
            <person name="McCowan C."/>
            <person name="Murphy C."/>
            <person name="Pearson M."/>
            <person name="Poon T.W."/>
            <person name="Priest M."/>
            <person name="Roberts A."/>
            <person name="Saif S."/>
            <person name="Shea T."/>
            <person name="Sisk P."/>
            <person name="Sykes S."/>
            <person name="Wortman J."/>
            <person name="Nusbaum C."/>
            <person name="Birren B."/>
        </authorList>
    </citation>
    <scope>NUCLEOTIDE SEQUENCE [LARGE SCALE GENOMIC DNA]</scope>
    <source>
        <strain evidence="1 2">CBS 606.96</strain>
    </source>
</reference>
<gene>
    <name evidence="1" type="ORF">A1O3_06046</name>
</gene>
<dbReference type="SUPFAM" id="SSF52047">
    <property type="entry name" value="RNI-like"/>
    <property type="match status" value="1"/>
</dbReference>
<name>W9XPS8_9EURO</name>
<sequence length="454" mass="53232">METLPLETLENICRYLVPPDEARKYRPQRSRNYFEARQEPFRADCLAIRRTCKTLSYLRTPAAALFYDFNVFVTPQSLDRLELLSQHPFLRNYVHRLVFCSPMLQPKLGDPRQYRTRIRSEKWRLVQSIYSHVEEETGLVTYQAALAEQTNLLRGVAYTEICARCLSRFPLLSSIFISDGVPRAINLDMNHHFQIRTMFQRKYPKVLLRNMVEGIETESPDLHVANVLEAVAIAKIPLEELVTYNGWGPSNFFSMDHVRGWPVGLDVSKLTRLDLCLRDSNEPYEPTDLQWSTTIGQLSLLMPAVTELHLRFVCKRWDHPTMNKLWDLNIPHLTKLGLEGLTMSRTGFVRFMDRHRHLREITLNDVRVNNERWLPVFRALREHPALEDLEISNVDNDRLSSVLSSDRLSSAISTLDVPRPIDDGRLELYNYLHRKGDWTDKLEVEWRRHDPYYP</sequence>
<comment type="caution">
    <text evidence="1">The sequence shown here is derived from an EMBL/GenBank/DDBJ whole genome shotgun (WGS) entry which is preliminary data.</text>
</comment>
<evidence type="ECO:0000313" key="1">
    <source>
        <dbReference type="EMBL" id="EXJ82233.1"/>
    </source>
</evidence>
<dbReference type="HOGENOM" id="CLU_602679_0_0_1"/>
<dbReference type="Gene3D" id="3.80.10.10">
    <property type="entry name" value="Ribonuclease Inhibitor"/>
    <property type="match status" value="1"/>
</dbReference>
<dbReference type="InterPro" id="IPR032675">
    <property type="entry name" value="LRR_dom_sf"/>
</dbReference>
<dbReference type="OrthoDB" id="5422529at2759"/>
<accession>W9XPS8</accession>
<dbReference type="GeneID" id="19170156"/>
<dbReference type="RefSeq" id="XP_007734356.1">
    <property type="nucleotide sequence ID" value="XM_007736166.1"/>
</dbReference>